<feature type="region of interest" description="Disordered" evidence="1">
    <location>
        <begin position="27"/>
        <end position="52"/>
    </location>
</feature>
<feature type="region of interest" description="Disordered" evidence="1">
    <location>
        <begin position="96"/>
        <end position="121"/>
    </location>
</feature>
<protein>
    <submittedName>
        <fullName evidence="2">Uncharacterized protein</fullName>
    </submittedName>
</protein>
<gene>
    <name evidence="2" type="ORF">DILT_LOCUS4447</name>
</gene>
<evidence type="ECO:0000256" key="1">
    <source>
        <dbReference type="SAM" id="MobiDB-lite"/>
    </source>
</evidence>
<proteinExistence type="predicted"/>
<dbReference type="OrthoDB" id="6270986at2759"/>
<name>A0A3P6VHR0_DIBLA</name>
<organism evidence="2 3">
    <name type="scientific">Dibothriocephalus latus</name>
    <name type="common">Fish tapeworm</name>
    <name type="synonym">Diphyllobothrium latum</name>
    <dbReference type="NCBI Taxonomy" id="60516"/>
    <lineage>
        <taxon>Eukaryota</taxon>
        <taxon>Metazoa</taxon>
        <taxon>Spiralia</taxon>
        <taxon>Lophotrochozoa</taxon>
        <taxon>Platyhelminthes</taxon>
        <taxon>Cestoda</taxon>
        <taxon>Eucestoda</taxon>
        <taxon>Diphyllobothriidea</taxon>
        <taxon>Diphyllobothriidae</taxon>
        <taxon>Dibothriocephalus</taxon>
    </lineage>
</organism>
<dbReference type="Proteomes" id="UP000281553">
    <property type="component" value="Unassembled WGS sequence"/>
</dbReference>
<keyword evidence="3" id="KW-1185">Reference proteome</keyword>
<feature type="region of interest" description="Disordered" evidence="1">
    <location>
        <begin position="232"/>
        <end position="251"/>
    </location>
</feature>
<dbReference type="EMBL" id="UYRU01045490">
    <property type="protein sequence ID" value="VDK89664.1"/>
    <property type="molecule type" value="Genomic_DNA"/>
</dbReference>
<reference evidence="2 3" key="1">
    <citation type="submission" date="2018-11" db="EMBL/GenBank/DDBJ databases">
        <authorList>
            <consortium name="Pathogen Informatics"/>
        </authorList>
    </citation>
    <scope>NUCLEOTIDE SEQUENCE [LARGE SCALE GENOMIC DNA]</scope>
</reference>
<accession>A0A3P6VHR0</accession>
<feature type="region of interest" description="Disordered" evidence="1">
    <location>
        <begin position="175"/>
        <end position="218"/>
    </location>
</feature>
<evidence type="ECO:0000313" key="2">
    <source>
        <dbReference type="EMBL" id="VDK89664.1"/>
    </source>
</evidence>
<dbReference type="AlphaFoldDB" id="A0A3P6VHR0"/>
<evidence type="ECO:0000313" key="3">
    <source>
        <dbReference type="Proteomes" id="UP000281553"/>
    </source>
</evidence>
<sequence length="251" mass="27432">MLAFSDGPPKLKIQPWSKADVFEEDSASEADFSKDIWTEDESSEGFESSRFSHSCERCTPRKTAKDSARAFLAEIQSMDDLNLISEEEGEEDSFPIAPVLGDLQPPLPLTARQSSMDSDDSGCHAGTGLMGSILNKVNVPKKFAELAEKGPNITPRLAPLNPLKQSHLGRKVETRLGAKKGDVLLNQSNSGAGDVHEEVQNSKRQLPPVGNASSFNSAQRLRRLVIDTRFTDSRTVKASKPAPAKSVRKRE</sequence>